<dbReference type="PANTHER" id="PTHR45339">
    <property type="entry name" value="HYBRID SIGNAL TRANSDUCTION HISTIDINE KINASE J"/>
    <property type="match status" value="1"/>
</dbReference>
<dbReference type="AlphaFoldDB" id="A0A371JUH4"/>
<dbReference type="InterPro" id="IPR005467">
    <property type="entry name" value="His_kinase_dom"/>
</dbReference>
<dbReference type="PANTHER" id="PTHR45339:SF3">
    <property type="entry name" value="HISTIDINE KINASE"/>
    <property type="match status" value="1"/>
</dbReference>
<evidence type="ECO:0000313" key="9">
    <source>
        <dbReference type="EMBL" id="RDY61429.1"/>
    </source>
</evidence>
<gene>
    <name evidence="9" type="ORF">DX873_04515</name>
</gene>
<dbReference type="NCBIfam" id="TIGR00229">
    <property type="entry name" value="sensory_box"/>
    <property type="match status" value="1"/>
</dbReference>
<reference evidence="9 10" key="1">
    <citation type="submission" date="2018-08" db="EMBL/GenBank/DDBJ databases">
        <title>Muricauda nanhaiensis sp. nov., isolated from seawater of the South China Sea.</title>
        <authorList>
            <person name="Dang Y."/>
        </authorList>
    </citation>
    <scope>NUCLEOTIDE SEQUENCE [LARGE SCALE GENOMIC DNA]</scope>
    <source>
        <strain evidence="9 10">SM1704</strain>
    </source>
</reference>
<dbReference type="PROSITE" id="PS50112">
    <property type="entry name" value="PAS"/>
    <property type="match status" value="1"/>
</dbReference>
<dbReference type="PROSITE" id="PS50110">
    <property type="entry name" value="RESPONSE_REGULATORY"/>
    <property type="match status" value="1"/>
</dbReference>
<evidence type="ECO:0000256" key="3">
    <source>
        <dbReference type="ARBA" id="ARBA00022553"/>
    </source>
</evidence>
<dbReference type="SMART" id="SM00091">
    <property type="entry name" value="PAS"/>
    <property type="match status" value="1"/>
</dbReference>
<dbReference type="InterPro" id="IPR000700">
    <property type="entry name" value="PAS-assoc_C"/>
</dbReference>
<dbReference type="InterPro" id="IPR000014">
    <property type="entry name" value="PAS"/>
</dbReference>
<dbReference type="InterPro" id="IPR036097">
    <property type="entry name" value="HisK_dim/P_sf"/>
</dbReference>
<dbReference type="SUPFAM" id="SSF47384">
    <property type="entry name" value="Homodimeric domain of signal transducing histidine kinase"/>
    <property type="match status" value="1"/>
</dbReference>
<dbReference type="FunFam" id="3.30.565.10:FF:000010">
    <property type="entry name" value="Sensor histidine kinase RcsC"/>
    <property type="match status" value="1"/>
</dbReference>
<dbReference type="InterPro" id="IPR003661">
    <property type="entry name" value="HisK_dim/P_dom"/>
</dbReference>
<dbReference type="InterPro" id="IPR004358">
    <property type="entry name" value="Sig_transdc_His_kin-like_C"/>
</dbReference>
<dbReference type="SUPFAM" id="SSF55785">
    <property type="entry name" value="PYP-like sensor domain (PAS domain)"/>
    <property type="match status" value="1"/>
</dbReference>
<dbReference type="EC" id="2.7.13.3" evidence="2"/>
<accession>A0A371JUH4</accession>
<feature type="domain" description="PAS" evidence="7">
    <location>
        <begin position="86"/>
        <end position="137"/>
    </location>
</feature>
<feature type="domain" description="Histidine kinase" evidence="5">
    <location>
        <begin position="229"/>
        <end position="450"/>
    </location>
</feature>
<evidence type="ECO:0000256" key="4">
    <source>
        <dbReference type="PROSITE-ProRule" id="PRU00169"/>
    </source>
</evidence>
<dbReference type="SUPFAM" id="SSF52172">
    <property type="entry name" value="CheY-like"/>
    <property type="match status" value="1"/>
</dbReference>
<dbReference type="Pfam" id="PF02518">
    <property type="entry name" value="HATPase_c"/>
    <property type="match status" value="1"/>
</dbReference>
<dbReference type="SUPFAM" id="SSF55874">
    <property type="entry name" value="ATPase domain of HSP90 chaperone/DNA topoisomerase II/histidine kinase"/>
    <property type="match status" value="1"/>
</dbReference>
<proteinExistence type="predicted"/>
<evidence type="ECO:0000256" key="1">
    <source>
        <dbReference type="ARBA" id="ARBA00000085"/>
    </source>
</evidence>
<dbReference type="GO" id="GO:0006355">
    <property type="term" value="P:regulation of DNA-templated transcription"/>
    <property type="evidence" value="ECO:0007669"/>
    <property type="project" value="InterPro"/>
</dbReference>
<feature type="modified residue" description="4-aspartylphosphate" evidence="4">
    <location>
        <position position="528"/>
    </location>
</feature>
<dbReference type="InterPro" id="IPR011006">
    <property type="entry name" value="CheY-like_superfamily"/>
</dbReference>
<evidence type="ECO:0000313" key="10">
    <source>
        <dbReference type="Proteomes" id="UP000261828"/>
    </source>
</evidence>
<dbReference type="EMBL" id="QTJX01000001">
    <property type="protein sequence ID" value="RDY61429.1"/>
    <property type="molecule type" value="Genomic_DNA"/>
</dbReference>
<evidence type="ECO:0000259" key="7">
    <source>
        <dbReference type="PROSITE" id="PS50112"/>
    </source>
</evidence>
<organism evidence="9 10">
    <name type="scientific">Flagellimonas nanhaiensis</name>
    <dbReference type="NCBI Taxonomy" id="2292706"/>
    <lineage>
        <taxon>Bacteria</taxon>
        <taxon>Pseudomonadati</taxon>
        <taxon>Bacteroidota</taxon>
        <taxon>Flavobacteriia</taxon>
        <taxon>Flavobacteriales</taxon>
        <taxon>Flavobacteriaceae</taxon>
        <taxon>Flagellimonas</taxon>
    </lineage>
</organism>
<dbReference type="CDD" id="cd17546">
    <property type="entry name" value="REC_hyHK_CKI1_RcsC-like"/>
    <property type="match status" value="1"/>
</dbReference>
<dbReference type="Pfam" id="PF00512">
    <property type="entry name" value="HisKA"/>
    <property type="match status" value="1"/>
</dbReference>
<dbReference type="Pfam" id="PF00989">
    <property type="entry name" value="PAS"/>
    <property type="match status" value="1"/>
</dbReference>
<dbReference type="SMART" id="SM00387">
    <property type="entry name" value="HATPase_c"/>
    <property type="match status" value="1"/>
</dbReference>
<evidence type="ECO:0000259" key="5">
    <source>
        <dbReference type="PROSITE" id="PS50109"/>
    </source>
</evidence>
<dbReference type="Gene3D" id="3.30.565.10">
    <property type="entry name" value="Histidine kinase-like ATPase, C-terminal domain"/>
    <property type="match status" value="1"/>
</dbReference>
<dbReference type="Gene3D" id="3.30.450.20">
    <property type="entry name" value="PAS domain"/>
    <property type="match status" value="1"/>
</dbReference>
<dbReference type="InterPro" id="IPR036890">
    <property type="entry name" value="HATPase_C_sf"/>
</dbReference>
<protein>
    <recommendedName>
        <fullName evidence="2">histidine kinase</fullName>
        <ecNumber evidence="2">2.7.13.3</ecNumber>
    </recommendedName>
</protein>
<dbReference type="Gene3D" id="1.10.287.130">
    <property type="match status" value="1"/>
</dbReference>
<dbReference type="Pfam" id="PF00072">
    <property type="entry name" value="Response_reg"/>
    <property type="match status" value="1"/>
</dbReference>
<dbReference type="SMART" id="SM00388">
    <property type="entry name" value="HisKA"/>
    <property type="match status" value="1"/>
</dbReference>
<dbReference type="CDD" id="cd16922">
    <property type="entry name" value="HATPase_EvgS-ArcB-TorS-like"/>
    <property type="match status" value="1"/>
</dbReference>
<dbReference type="InterPro" id="IPR035965">
    <property type="entry name" value="PAS-like_dom_sf"/>
</dbReference>
<name>A0A371JUH4_9FLAO</name>
<dbReference type="PROSITE" id="PS50109">
    <property type="entry name" value="HIS_KIN"/>
    <property type="match status" value="1"/>
</dbReference>
<dbReference type="PROSITE" id="PS50113">
    <property type="entry name" value="PAC"/>
    <property type="match status" value="1"/>
</dbReference>
<feature type="domain" description="PAC" evidence="8">
    <location>
        <begin position="159"/>
        <end position="211"/>
    </location>
</feature>
<dbReference type="InterPro" id="IPR001789">
    <property type="entry name" value="Sig_transdc_resp-reg_receiver"/>
</dbReference>
<dbReference type="OrthoDB" id="9811889at2"/>
<dbReference type="InterPro" id="IPR003594">
    <property type="entry name" value="HATPase_dom"/>
</dbReference>
<evidence type="ECO:0000256" key="2">
    <source>
        <dbReference type="ARBA" id="ARBA00012438"/>
    </source>
</evidence>
<keyword evidence="10" id="KW-1185">Reference proteome</keyword>
<comment type="caution">
    <text evidence="9">The sequence shown here is derived from an EMBL/GenBank/DDBJ whole genome shotgun (WGS) entry which is preliminary data.</text>
</comment>
<keyword evidence="3 4" id="KW-0597">Phosphoprotein</keyword>
<dbReference type="SMART" id="SM00448">
    <property type="entry name" value="REC"/>
    <property type="match status" value="1"/>
</dbReference>
<dbReference type="CDD" id="cd00082">
    <property type="entry name" value="HisKA"/>
    <property type="match status" value="1"/>
</dbReference>
<comment type="catalytic activity">
    <reaction evidence="1">
        <text>ATP + protein L-histidine = ADP + protein N-phospho-L-histidine.</text>
        <dbReference type="EC" id="2.7.13.3"/>
    </reaction>
</comment>
<dbReference type="Gene3D" id="3.40.50.2300">
    <property type="match status" value="1"/>
</dbReference>
<dbReference type="CDD" id="cd00130">
    <property type="entry name" value="PAS"/>
    <property type="match status" value="1"/>
</dbReference>
<dbReference type="Proteomes" id="UP000261828">
    <property type="component" value="Unassembled WGS sequence"/>
</dbReference>
<evidence type="ECO:0000259" key="8">
    <source>
        <dbReference type="PROSITE" id="PS50113"/>
    </source>
</evidence>
<sequence length="604" mass="68442">MHLTQPNHDHYHFFRMSKQHRLLQRQIKKAGFDEAAQKKLADFFSLIDEAYRSFDNDLSHIETVLEKSSQELFQANQQLKSNVETISDQLSRVAGNITEVIFEADLEGKWSYLNPAWEDLLGYSTEESLGRPYYEFIKDLNGKPFEELTILQKSDFTSTKISVETLTANNEKKWLDISVKRLNSREGKPEGFIGTMADITAQKQAEFELIEAKEKATMASKAKDDFLSTMSHEIRTPLNAVIGVSNLLLLEDPKKEQLENLHALKYSSEHLLELVNDILDFNKIASGSIELEETDFNLDRILDGLRSIFHHKAKSKDIRFTIKKDSALPSMLVGDSTRVTQILSNLINNAIKFTEEGKVVLDIELEHENQDFAMIRFEIKDTGIGISEDKQEKIFQSFAQADSNTTRKYGGTGLGLAICKKLVELMGGELWVESTEGKGSTFGFVLEFLKSKVEEDEREEDQSSESFNMDDVESLKGIKILVAEDNHLNILVISKFLAKWDVIFEIAENGKRAVEMAEENCYDLILMDLQMPEMSGFDATKIIRQGNNPLNKTLPIYALSASAGIDIRNKIKHYGLNGLICKPFNPKELYRTLSKIVHEGSPAA</sequence>
<dbReference type="GO" id="GO:0000155">
    <property type="term" value="F:phosphorelay sensor kinase activity"/>
    <property type="evidence" value="ECO:0007669"/>
    <property type="project" value="InterPro"/>
</dbReference>
<evidence type="ECO:0000259" key="6">
    <source>
        <dbReference type="PROSITE" id="PS50110"/>
    </source>
</evidence>
<feature type="domain" description="Response regulatory" evidence="6">
    <location>
        <begin position="479"/>
        <end position="597"/>
    </location>
</feature>
<dbReference type="PRINTS" id="PR00344">
    <property type="entry name" value="BCTRLSENSOR"/>
</dbReference>
<dbReference type="InterPro" id="IPR013767">
    <property type="entry name" value="PAS_fold"/>
</dbReference>